<feature type="domain" description="F-box" evidence="1">
    <location>
        <begin position="1"/>
        <end position="39"/>
    </location>
</feature>
<dbReference type="PROSITE" id="PS50181">
    <property type="entry name" value="FBOX"/>
    <property type="match status" value="1"/>
</dbReference>
<dbReference type="AlphaFoldDB" id="A0AAE0FBH5"/>
<dbReference type="Pfam" id="PF12937">
    <property type="entry name" value="F-box-like"/>
    <property type="match status" value="1"/>
</dbReference>
<evidence type="ECO:0000259" key="1">
    <source>
        <dbReference type="PROSITE" id="PS50181"/>
    </source>
</evidence>
<comment type="caution">
    <text evidence="2">The sequence shown here is derived from an EMBL/GenBank/DDBJ whole genome shotgun (WGS) entry which is preliminary data.</text>
</comment>
<accession>A0AAE0FBH5</accession>
<evidence type="ECO:0000313" key="2">
    <source>
        <dbReference type="EMBL" id="KAK3256326.1"/>
    </source>
</evidence>
<proteinExistence type="predicted"/>
<dbReference type="InterPro" id="IPR001810">
    <property type="entry name" value="F-box_dom"/>
</dbReference>
<dbReference type="SUPFAM" id="SSF81383">
    <property type="entry name" value="F-box domain"/>
    <property type="match status" value="1"/>
</dbReference>
<keyword evidence="3" id="KW-1185">Reference proteome</keyword>
<reference evidence="2 3" key="1">
    <citation type="journal article" date="2015" name="Genome Biol. Evol.">
        <title>Comparative Genomics of a Bacterivorous Green Alga Reveals Evolutionary Causalities and Consequences of Phago-Mixotrophic Mode of Nutrition.</title>
        <authorList>
            <person name="Burns J.A."/>
            <person name="Paasch A."/>
            <person name="Narechania A."/>
            <person name="Kim E."/>
        </authorList>
    </citation>
    <scope>NUCLEOTIDE SEQUENCE [LARGE SCALE GENOMIC DNA]</scope>
    <source>
        <strain evidence="2 3">PLY_AMNH</strain>
    </source>
</reference>
<organism evidence="2 3">
    <name type="scientific">Cymbomonas tetramitiformis</name>
    <dbReference type="NCBI Taxonomy" id="36881"/>
    <lineage>
        <taxon>Eukaryota</taxon>
        <taxon>Viridiplantae</taxon>
        <taxon>Chlorophyta</taxon>
        <taxon>Pyramimonadophyceae</taxon>
        <taxon>Pyramimonadales</taxon>
        <taxon>Pyramimonadaceae</taxon>
        <taxon>Cymbomonas</taxon>
    </lineage>
</organism>
<sequence length="266" mass="30679">MPNHLLVEIFLQLFPPETFHNLTQTCRKFRSVVDDDRLWCLHYQNRWGASDQRYALGSPRISVTSADGTCYDWHLTAFPFLSDTATWRERYMQRWRRIASTTRDVCTTFARGTLTAATWGTMPSLDFMDFWLPALRSLQHCQLSLGDLWEFLLIKEADVLVNLAGLQLFKMLPSQTEEEAKDYVAELFKVGIAERTVSIRWWMLGRLTVGHGWRGQDELKMVTGPLCELAASPEVWKVLQKGVMNEVRRICIVVEEPAIGFPFISA</sequence>
<protein>
    <recommendedName>
        <fullName evidence="1">F-box domain-containing protein</fullName>
    </recommendedName>
</protein>
<dbReference type="EMBL" id="LGRX02021765">
    <property type="protein sequence ID" value="KAK3256326.1"/>
    <property type="molecule type" value="Genomic_DNA"/>
</dbReference>
<dbReference type="SMART" id="SM00256">
    <property type="entry name" value="FBOX"/>
    <property type="match status" value="1"/>
</dbReference>
<gene>
    <name evidence="2" type="ORF">CYMTET_34532</name>
</gene>
<dbReference type="Proteomes" id="UP001190700">
    <property type="component" value="Unassembled WGS sequence"/>
</dbReference>
<name>A0AAE0FBH5_9CHLO</name>
<dbReference type="Gene3D" id="1.20.1280.50">
    <property type="match status" value="1"/>
</dbReference>
<dbReference type="InterPro" id="IPR036047">
    <property type="entry name" value="F-box-like_dom_sf"/>
</dbReference>
<evidence type="ECO:0000313" key="3">
    <source>
        <dbReference type="Proteomes" id="UP001190700"/>
    </source>
</evidence>